<evidence type="ECO:0000256" key="3">
    <source>
        <dbReference type="ARBA" id="ARBA00023295"/>
    </source>
</evidence>
<dbReference type="Proteomes" id="UP001370490">
    <property type="component" value="Unassembled WGS sequence"/>
</dbReference>
<proteinExistence type="inferred from homology"/>
<evidence type="ECO:0000313" key="6">
    <source>
        <dbReference type="Proteomes" id="UP001370490"/>
    </source>
</evidence>
<dbReference type="EMBL" id="JBAMMX010000012">
    <property type="protein sequence ID" value="KAK6930528.1"/>
    <property type="molecule type" value="Genomic_DNA"/>
</dbReference>
<sequence length="269" mass="29869">MRLFWPDADALRALRGSNVEVILGVENEDLPWIALSQTTANTWVQNNVKNYPNVRIKYIAVGNEISPFNSNTRYVQVLLPTLKNIHNAIVSAGLVNQIKVSTPIETGLLGDSYLPSKDAFRTYAQGFINPIIHFLVSIKSPLLANVYPYFAYGQNTCQNLFDVMLDSIYAAFEKSGGGSLQIVVMTESGWHSTGGTTTTIDNARTCNNILIQHVKKGLQEGLGACRDIFAMFNENKKSQELEKGLFLPNKQPKYPINLTMGPLLAWAKE</sequence>
<protein>
    <submittedName>
        <fullName evidence="5">Glycoside hydrolase family 17</fullName>
    </submittedName>
</protein>
<dbReference type="InterPro" id="IPR017853">
    <property type="entry name" value="GH"/>
</dbReference>
<gene>
    <name evidence="5" type="ORF">RJ641_004622</name>
</gene>
<keyword evidence="2 5" id="KW-0378">Hydrolase</keyword>
<keyword evidence="3" id="KW-0326">Glycosidase</keyword>
<dbReference type="AlphaFoldDB" id="A0AAN8ZE82"/>
<comment type="caution">
    <text evidence="5">The sequence shown here is derived from an EMBL/GenBank/DDBJ whole genome shotgun (WGS) entry which is preliminary data.</text>
</comment>
<dbReference type="SUPFAM" id="SSF51445">
    <property type="entry name" value="(Trans)glycosidases"/>
    <property type="match status" value="1"/>
</dbReference>
<evidence type="ECO:0000256" key="1">
    <source>
        <dbReference type="ARBA" id="ARBA00008773"/>
    </source>
</evidence>
<evidence type="ECO:0000313" key="5">
    <source>
        <dbReference type="EMBL" id="KAK6930528.1"/>
    </source>
</evidence>
<organism evidence="5 6">
    <name type="scientific">Dillenia turbinata</name>
    <dbReference type="NCBI Taxonomy" id="194707"/>
    <lineage>
        <taxon>Eukaryota</taxon>
        <taxon>Viridiplantae</taxon>
        <taxon>Streptophyta</taxon>
        <taxon>Embryophyta</taxon>
        <taxon>Tracheophyta</taxon>
        <taxon>Spermatophyta</taxon>
        <taxon>Magnoliopsida</taxon>
        <taxon>eudicotyledons</taxon>
        <taxon>Gunneridae</taxon>
        <taxon>Pentapetalae</taxon>
        <taxon>Dilleniales</taxon>
        <taxon>Dilleniaceae</taxon>
        <taxon>Dillenia</taxon>
    </lineage>
</organism>
<keyword evidence="6" id="KW-1185">Reference proteome</keyword>
<dbReference type="Pfam" id="PF00332">
    <property type="entry name" value="Glyco_hydro_17"/>
    <property type="match status" value="1"/>
</dbReference>
<dbReference type="InterPro" id="IPR044965">
    <property type="entry name" value="Glyco_hydro_17_plant"/>
</dbReference>
<dbReference type="GO" id="GO:0005975">
    <property type="term" value="P:carbohydrate metabolic process"/>
    <property type="evidence" value="ECO:0007669"/>
    <property type="project" value="InterPro"/>
</dbReference>
<evidence type="ECO:0000256" key="4">
    <source>
        <dbReference type="RuleBase" id="RU004335"/>
    </source>
</evidence>
<accession>A0AAN8ZE82</accession>
<reference evidence="5 6" key="1">
    <citation type="submission" date="2023-12" db="EMBL/GenBank/DDBJ databases">
        <title>A high-quality genome assembly for Dillenia turbinata (Dilleniales).</title>
        <authorList>
            <person name="Chanderbali A."/>
        </authorList>
    </citation>
    <scope>NUCLEOTIDE SEQUENCE [LARGE SCALE GENOMIC DNA]</scope>
    <source>
        <strain evidence="5">LSX21</strain>
        <tissue evidence="5">Leaf</tissue>
    </source>
</reference>
<dbReference type="InterPro" id="IPR000490">
    <property type="entry name" value="Glyco_hydro_17"/>
</dbReference>
<dbReference type="GO" id="GO:0004553">
    <property type="term" value="F:hydrolase activity, hydrolyzing O-glycosyl compounds"/>
    <property type="evidence" value="ECO:0007669"/>
    <property type="project" value="InterPro"/>
</dbReference>
<name>A0AAN8ZE82_9MAGN</name>
<comment type="similarity">
    <text evidence="1 4">Belongs to the glycosyl hydrolase 17 family.</text>
</comment>
<dbReference type="Gene3D" id="3.20.20.80">
    <property type="entry name" value="Glycosidases"/>
    <property type="match status" value="2"/>
</dbReference>
<dbReference type="PANTHER" id="PTHR32227">
    <property type="entry name" value="GLUCAN ENDO-1,3-BETA-GLUCOSIDASE BG1-RELATED-RELATED"/>
    <property type="match status" value="1"/>
</dbReference>
<evidence type="ECO:0000256" key="2">
    <source>
        <dbReference type="ARBA" id="ARBA00022801"/>
    </source>
</evidence>